<dbReference type="CDD" id="cd06171">
    <property type="entry name" value="Sigma70_r4"/>
    <property type="match status" value="1"/>
</dbReference>
<dbReference type="NCBIfam" id="TIGR02937">
    <property type="entry name" value="sigma70-ECF"/>
    <property type="match status" value="1"/>
</dbReference>
<accession>A0A096BCH3</accession>
<feature type="domain" description="RNA polymerase sigma factor 70 region 4 type 2" evidence="1">
    <location>
        <begin position="46"/>
        <end position="89"/>
    </location>
</feature>
<sequence>MANTRYRRGGAYAADMAVYARAMAADNSAQLSRVKRNLVRALREDVTPRQREVLLLYYAEQLNTRQIGEKLGVDKSTVARTIKRGEARLRRCLRYGAEAFLNAAAEGPP</sequence>
<keyword evidence="3" id="KW-1185">Reference proteome</keyword>
<proteinExistence type="predicted"/>
<evidence type="ECO:0000259" key="1">
    <source>
        <dbReference type="Pfam" id="PF08281"/>
    </source>
</evidence>
<dbReference type="AlphaFoldDB" id="A0A096BCH3"/>
<evidence type="ECO:0000313" key="3">
    <source>
        <dbReference type="Proteomes" id="UP000029585"/>
    </source>
</evidence>
<evidence type="ECO:0000313" key="2">
    <source>
        <dbReference type="EMBL" id="KGF56780.1"/>
    </source>
</evidence>
<dbReference type="Proteomes" id="UP000029585">
    <property type="component" value="Unassembled WGS sequence"/>
</dbReference>
<dbReference type="InterPro" id="IPR013324">
    <property type="entry name" value="RNA_pol_sigma_r3/r4-like"/>
</dbReference>
<dbReference type="InterPro" id="IPR014284">
    <property type="entry name" value="RNA_pol_sigma-70_dom"/>
</dbReference>
<dbReference type="Pfam" id="PF08281">
    <property type="entry name" value="Sigma70_r4_2"/>
    <property type="match status" value="1"/>
</dbReference>
<organism evidence="2 3">
    <name type="scientific">Flavonifractor plautii 1_3_50AFAA</name>
    <dbReference type="NCBI Taxonomy" id="742738"/>
    <lineage>
        <taxon>Bacteria</taxon>
        <taxon>Bacillati</taxon>
        <taxon>Bacillota</taxon>
        <taxon>Clostridia</taxon>
        <taxon>Eubacteriales</taxon>
        <taxon>Oscillospiraceae</taxon>
        <taxon>Flavonifractor</taxon>
    </lineage>
</organism>
<comment type="caution">
    <text evidence="2">The sequence shown here is derived from an EMBL/GenBank/DDBJ whole genome shotgun (WGS) entry which is preliminary data.</text>
</comment>
<dbReference type="InterPro" id="IPR036388">
    <property type="entry name" value="WH-like_DNA-bd_sf"/>
</dbReference>
<dbReference type="HOGENOM" id="CLU_2179265_0_0_9"/>
<dbReference type="Gene3D" id="1.10.10.10">
    <property type="entry name" value="Winged helix-like DNA-binding domain superfamily/Winged helix DNA-binding domain"/>
    <property type="match status" value="1"/>
</dbReference>
<dbReference type="EMBL" id="ADLO01000028">
    <property type="protein sequence ID" value="KGF56780.1"/>
    <property type="molecule type" value="Genomic_DNA"/>
</dbReference>
<dbReference type="GO" id="GO:0016987">
    <property type="term" value="F:sigma factor activity"/>
    <property type="evidence" value="ECO:0007669"/>
    <property type="project" value="InterPro"/>
</dbReference>
<dbReference type="GO" id="GO:0003677">
    <property type="term" value="F:DNA binding"/>
    <property type="evidence" value="ECO:0007669"/>
    <property type="project" value="InterPro"/>
</dbReference>
<name>A0A096BCH3_FLAPL</name>
<gene>
    <name evidence="2" type="ORF">HMPREF9460_00773</name>
</gene>
<dbReference type="InterPro" id="IPR013249">
    <property type="entry name" value="RNA_pol_sigma70_r4_t2"/>
</dbReference>
<dbReference type="PATRIC" id="fig|742738.3.peg.807"/>
<dbReference type="GeneID" id="63974323"/>
<dbReference type="RefSeq" id="WP_009259082.1">
    <property type="nucleotide sequence ID" value="NZ_KN174161.1"/>
</dbReference>
<protein>
    <recommendedName>
        <fullName evidence="1">RNA polymerase sigma factor 70 region 4 type 2 domain-containing protein</fullName>
    </recommendedName>
</protein>
<reference evidence="2 3" key="1">
    <citation type="submission" date="2011-08" db="EMBL/GenBank/DDBJ databases">
        <title>The Genome Sequence of Clostridium orbiscindens 1_3_50AFAA.</title>
        <authorList>
            <consortium name="The Broad Institute Genome Sequencing Platform"/>
            <person name="Earl A."/>
            <person name="Ward D."/>
            <person name="Feldgarden M."/>
            <person name="Gevers D."/>
            <person name="Daigneault M."/>
            <person name="Strauss J."/>
            <person name="Allen-Vercoe E."/>
            <person name="Young S.K."/>
            <person name="Zeng Q."/>
            <person name="Gargeya S."/>
            <person name="Fitzgerald M."/>
            <person name="Haas B."/>
            <person name="Abouelleil A."/>
            <person name="Alvarado L."/>
            <person name="Arachchi H.M."/>
            <person name="Berlin A."/>
            <person name="Brown A."/>
            <person name="Chapman S.B."/>
            <person name="Chen Z."/>
            <person name="Dunbar C."/>
            <person name="Freedman E."/>
            <person name="Gearin G."/>
            <person name="Gellesch M."/>
            <person name="Goldberg J."/>
            <person name="Griggs A."/>
            <person name="Gujja S."/>
            <person name="Heiman D."/>
            <person name="Howarth C."/>
            <person name="Larson L."/>
            <person name="Lui A."/>
            <person name="MacDonald P.J.P."/>
            <person name="Montmayeur A."/>
            <person name="Murphy C."/>
            <person name="Neiman D."/>
            <person name="Pearson M."/>
            <person name="Priest M."/>
            <person name="Roberts A."/>
            <person name="Saif S."/>
            <person name="Shea T."/>
            <person name="Shenoy N."/>
            <person name="Sisk P."/>
            <person name="Stolte C."/>
            <person name="Sykes S."/>
            <person name="Wortman J."/>
            <person name="Nusbaum C."/>
            <person name="Birren B."/>
        </authorList>
    </citation>
    <scope>NUCLEOTIDE SEQUENCE [LARGE SCALE GENOMIC DNA]</scope>
    <source>
        <strain evidence="2 3">1_3_50AFAA</strain>
    </source>
</reference>
<dbReference type="SUPFAM" id="SSF88659">
    <property type="entry name" value="Sigma3 and sigma4 domains of RNA polymerase sigma factors"/>
    <property type="match status" value="1"/>
</dbReference>
<dbReference type="eggNOG" id="COG1595">
    <property type="taxonomic scope" value="Bacteria"/>
</dbReference>
<dbReference type="GO" id="GO:0006352">
    <property type="term" value="P:DNA-templated transcription initiation"/>
    <property type="evidence" value="ECO:0007669"/>
    <property type="project" value="InterPro"/>
</dbReference>